<keyword evidence="12" id="KW-1185">Reference proteome</keyword>
<feature type="transmembrane region" description="Helical" evidence="9">
    <location>
        <begin position="116"/>
        <end position="143"/>
    </location>
</feature>
<evidence type="ECO:0000256" key="3">
    <source>
        <dbReference type="ARBA" id="ARBA00022989"/>
    </source>
</evidence>
<sequence>MPDLIRITIGDIPIYTENSWRCRLGKAAPLYAGVVNIYSMAAIAVARYVVVVQPKKSSWIKDKRSYFIITLIIWVIPFVIVLPPVIGFWGKYTYFRDIGVCFSIYFITQDLKYKSYFFFLSSFGIIIPTLIMIMCYTSIYLAVRESRRRLARHSNNSFNQIHPEAANENGNSSKKLKRLRKCKHGKGSSQMLRTSVSNDSSKSSAASSSRSPEVSKQELKLTETLALIFISYLVTYIPYTISMIINFFLYQPEIIQLQFGFLFVSYTGNAINPIIFYKRDKRFRQLVLSCLEFFIQRKRRRHNTVIHRFIVESNF</sequence>
<evidence type="ECO:0000256" key="2">
    <source>
        <dbReference type="ARBA" id="ARBA00022692"/>
    </source>
</evidence>
<dbReference type="KEGG" id="tad:TRIADDRAFT_52294"/>
<dbReference type="GeneID" id="6749347"/>
<dbReference type="Gene3D" id="1.20.1070.10">
    <property type="entry name" value="Rhodopsin 7-helix transmembrane proteins"/>
    <property type="match status" value="1"/>
</dbReference>
<dbReference type="Proteomes" id="UP000009022">
    <property type="component" value="Unassembled WGS sequence"/>
</dbReference>
<dbReference type="PROSITE" id="PS50262">
    <property type="entry name" value="G_PROTEIN_RECEP_F1_2"/>
    <property type="match status" value="1"/>
</dbReference>
<reference evidence="11 12" key="1">
    <citation type="journal article" date="2008" name="Nature">
        <title>The Trichoplax genome and the nature of placozoans.</title>
        <authorList>
            <person name="Srivastava M."/>
            <person name="Begovic E."/>
            <person name="Chapman J."/>
            <person name="Putnam N.H."/>
            <person name="Hellsten U."/>
            <person name="Kawashima T."/>
            <person name="Kuo A."/>
            <person name="Mitros T."/>
            <person name="Salamov A."/>
            <person name="Carpenter M.L."/>
            <person name="Signorovitch A.Y."/>
            <person name="Moreno M.A."/>
            <person name="Kamm K."/>
            <person name="Grimwood J."/>
            <person name="Schmutz J."/>
            <person name="Shapiro H."/>
            <person name="Grigoriev I.V."/>
            <person name="Buss L.W."/>
            <person name="Schierwater B."/>
            <person name="Dellaporta S.L."/>
            <person name="Rokhsar D.S."/>
        </authorList>
    </citation>
    <scope>NUCLEOTIDE SEQUENCE [LARGE SCALE GENOMIC DNA]</scope>
    <source>
        <strain evidence="11 12">Grell-BS-1999</strain>
    </source>
</reference>
<dbReference type="InParanoid" id="B3RMA5"/>
<dbReference type="eggNOG" id="KOG3656">
    <property type="taxonomic scope" value="Eukaryota"/>
</dbReference>
<evidence type="ECO:0000256" key="6">
    <source>
        <dbReference type="ARBA" id="ARBA00023170"/>
    </source>
</evidence>
<dbReference type="InterPro" id="IPR000276">
    <property type="entry name" value="GPCR_Rhodpsn"/>
</dbReference>
<proteinExistence type="predicted"/>
<keyword evidence="6" id="KW-0675">Receptor</keyword>
<evidence type="ECO:0000256" key="7">
    <source>
        <dbReference type="ARBA" id="ARBA00023224"/>
    </source>
</evidence>
<accession>B3RMA5</accession>
<dbReference type="FunFam" id="1.20.1070.10:FF:001174">
    <property type="entry name" value="G-protein coupled receptor moody"/>
    <property type="match status" value="1"/>
</dbReference>
<gene>
    <name evidence="11" type="ORF">TRIADDRAFT_52294</name>
</gene>
<feature type="domain" description="G-protein coupled receptors family 1 profile" evidence="10">
    <location>
        <begin position="1"/>
        <end position="276"/>
    </location>
</feature>
<dbReference type="CDD" id="cd00637">
    <property type="entry name" value="7tm_classA_rhodopsin-like"/>
    <property type="match status" value="1"/>
</dbReference>
<evidence type="ECO:0000256" key="5">
    <source>
        <dbReference type="ARBA" id="ARBA00023136"/>
    </source>
</evidence>
<evidence type="ECO:0000256" key="4">
    <source>
        <dbReference type="ARBA" id="ARBA00023040"/>
    </source>
</evidence>
<name>B3RMA5_TRIAD</name>
<dbReference type="GO" id="GO:0007602">
    <property type="term" value="P:phototransduction"/>
    <property type="evidence" value="ECO:0000318"/>
    <property type="project" value="GO_Central"/>
</dbReference>
<dbReference type="SUPFAM" id="SSF81321">
    <property type="entry name" value="Family A G protein-coupled receptor-like"/>
    <property type="match status" value="1"/>
</dbReference>
<dbReference type="HOGENOM" id="CLU_065251_0_0_1"/>
<dbReference type="InterPro" id="IPR017452">
    <property type="entry name" value="GPCR_Rhodpsn_7TM"/>
</dbReference>
<dbReference type="CTD" id="6749347"/>
<keyword evidence="3 9" id="KW-1133">Transmembrane helix</keyword>
<dbReference type="GO" id="GO:0008020">
    <property type="term" value="F:G protein-coupled photoreceptor activity"/>
    <property type="evidence" value="ECO:0000318"/>
    <property type="project" value="GO_Central"/>
</dbReference>
<evidence type="ECO:0000259" key="10">
    <source>
        <dbReference type="PROSITE" id="PS50262"/>
    </source>
</evidence>
<keyword evidence="7" id="KW-0807">Transducer</keyword>
<evidence type="ECO:0000313" key="12">
    <source>
        <dbReference type="Proteomes" id="UP000009022"/>
    </source>
</evidence>
<feature type="transmembrane region" description="Helical" evidence="9">
    <location>
        <begin position="255"/>
        <end position="277"/>
    </location>
</feature>
<dbReference type="STRING" id="10228.B3RMA5"/>
<dbReference type="OMA" id="MSIAMIT"/>
<comment type="subcellular location">
    <subcellularLocation>
        <location evidence="1">Membrane</location>
        <topology evidence="1">Multi-pass membrane protein</topology>
    </subcellularLocation>
</comment>
<dbReference type="InterPro" id="IPR050125">
    <property type="entry name" value="GPCR_opsins"/>
</dbReference>
<feature type="transmembrane region" description="Helical" evidence="9">
    <location>
        <begin position="225"/>
        <end position="249"/>
    </location>
</feature>
<organism evidence="11 12">
    <name type="scientific">Trichoplax adhaerens</name>
    <name type="common">Trichoplax reptans</name>
    <dbReference type="NCBI Taxonomy" id="10228"/>
    <lineage>
        <taxon>Eukaryota</taxon>
        <taxon>Metazoa</taxon>
        <taxon>Placozoa</taxon>
        <taxon>Uniplacotomia</taxon>
        <taxon>Trichoplacea</taxon>
        <taxon>Trichoplacidae</taxon>
        <taxon>Trichoplax</taxon>
    </lineage>
</organism>
<evidence type="ECO:0000256" key="9">
    <source>
        <dbReference type="SAM" id="Phobius"/>
    </source>
</evidence>
<evidence type="ECO:0000313" key="11">
    <source>
        <dbReference type="EMBL" id="EDV28930.1"/>
    </source>
</evidence>
<dbReference type="PANTHER" id="PTHR24240">
    <property type="entry name" value="OPSIN"/>
    <property type="match status" value="1"/>
</dbReference>
<feature type="transmembrane region" description="Helical" evidence="9">
    <location>
        <begin position="30"/>
        <end position="53"/>
    </location>
</feature>
<protein>
    <recommendedName>
        <fullName evidence="10">G-protein coupled receptors family 1 profile domain-containing protein</fullName>
    </recommendedName>
</protein>
<evidence type="ECO:0000256" key="1">
    <source>
        <dbReference type="ARBA" id="ARBA00004141"/>
    </source>
</evidence>
<keyword evidence="2 9" id="KW-0812">Transmembrane</keyword>
<dbReference type="EMBL" id="DS985241">
    <property type="protein sequence ID" value="EDV28930.1"/>
    <property type="molecule type" value="Genomic_DNA"/>
</dbReference>
<dbReference type="GO" id="GO:0071482">
    <property type="term" value="P:cellular response to light stimulus"/>
    <property type="evidence" value="ECO:0000318"/>
    <property type="project" value="GO_Central"/>
</dbReference>
<feature type="transmembrane region" description="Helical" evidence="9">
    <location>
        <begin position="65"/>
        <end position="86"/>
    </location>
</feature>
<dbReference type="PhylomeDB" id="B3RMA5"/>
<feature type="region of interest" description="Disordered" evidence="8">
    <location>
        <begin position="182"/>
        <end position="211"/>
    </location>
</feature>
<dbReference type="Pfam" id="PF00001">
    <property type="entry name" value="7tm_1"/>
    <property type="match status" value="1"/>
</dbReference>
<dbReference type="GO" id="GO:0005886">
    <property type="term" value="C:plasma membrane"/>
    <property type="evidence" value="ECO:0000318"/>
    <property type="project" value="GO_Central"/>
</dbReference>
<evidence type="ECO:0000256" key="8">
    <source>
        <dbReference type="SAM" id="MobiDB-lite"/>
    </source>
</evidence>
<dbReference type="GO" id="GO:0007186">
    <property type="term" value="P:G protein-coupled receptor signaling pathway"/>
    <property type="evidence" value="ECO:0000318"/>
    <property type="project" value="GO_Central"/>
</dbReference>
<keyword evidence="5 9" id="KW-0472">Membrane</keyword>
<dbReference type="PRINTS" id="PR00237">
    <property type="entry name" value="GPCRRHODOPSN"/>
</dbReference>
<feature type="compositionally biased region" description="Low complexity" evidence="8">
    <location>
        <begin position="195"/>
        <end position="211"/>
    </location>
</feature>
<keyword evidence="4" id="KW-0297">G-protein coupled receptor</keyword>
<dbReference type="RefSeq" id="XP_002108132.1">
    <property type="nucleotide sequence ID" value="XM_002108096.1"/>
</dbReference>
<dbReference type="AlphaFoldDB" id="B3RMA5"/>